<dbReference type="Proteomes" id="UP001209570">
    <property type="component" value="Unassembled WGS sequence"/>
</dbReference>
<dbReference type="EMBL" id="JAKCXM010002941">
    <property type="protein sequence ID" value="KAJ0389893.1"/>
    <property type="molecule type" value="Genomic_DNA"/>
</dbReference>
<evidence type="ECO:0000313" key="2">
    <source>
        <dbReference type="EMBL" id="KAJ0389893.1"/>
    </source>
</evidence>
<name>A0AAD5LQU8_PYTIN</name>
<evidence type="ECO:0000256" key="1">
    <source>
        <dbReference type="SAM" id="MobiDB-lite"/>
    </source>
</evidence>
<evidence type="ECO:0000313" key="3">
    <source>
        <dbReference type="Proteomes" id="UP001209570"/>
    </source>
</evidence>
<feature type="region of interest" description="Disordered" evidence="1">
    <location>
        <begin position="77"/>
        <end position="111"/>
    </location>
</feature>
<organism evidence="2 3">
    <name type="scientific">Pythium insidiosum</name>
    <name type="common">Pythiosis disease agent</name>
    <dbReference type="NCBI Taxonomy" id="114742"/>
    <lineage>
        <taxon>Eukaryota</taxon>
        <taxon>Sar</taxon>
        <taxon>Stramenopiles</taxon>
        <taxon>Oomycota</taxon>
        <taxon>Peronosporomycetes</taxon>
        <taxon>Pythiales</taxon>
        <taxon>Pythiaceae</taxon>
        <taxon>Pythium</taxon>
    </lineage>
</organism>
<protein>
    <submittedName>
        <fullName evidence="2">Uncharacterized protein</fullName>
    </submittedName>
</protein>
<gene>
    <name evidence="2" type="ORF">P43SY_011336</name>
</gene>
<sequence>MKQRKGETAREHLWRLNAAARKARIPLSTPEDLRHHVSRFIKSLADSEIRVALVGRTFRSLEELERGLRAYEEHAIGVGEDRRPSHRERSSSSARSERDRSMPRGSAQTYWAYEDDASSVEDGEPKSQKVVRFADLEDDTDDADELVYQAVASEPCGSVHGPDGECEVAKALEGLKAWYKAEGHASNMPLPATVLQFLN</sequence>
<comment type="caution">
    <text evidence="2">The sequence shown here is derived from an EMBL/GenBank/DDBJ whole genome shotgun (WGS) entry which is preliminary data.</text>
</comment>
<keyword evidence="3" id="KW-1185">Reference proteome</keyword>
<dbReference type="AlphaFoldDB" id="A0AAD5LQU8"/>
<reference evidence="2" key="1">
    <citation type="submission" date="2021-12" db="EMBL/GenBank/DDBJ databases">
        <title>Prjna785345.</title>
        <authorList>
            <person name="Rujirawat T."/>
            <person name="Krajaejun T."/>
        </authorList>
    </citation>
    <scope>NUCLEOTIDE SEQUENCE</scope>
    <source>
        <strain evidence="2">Pi057C3</strain>
    </source>
</reference>
<accession>A0AAD5LQU8</accession>
<proteinExistence type="predicted"/>
<feature type="compositionally biased region" description="Basic and acidic residues" evidence="1">
    <location>
        <begin position="77"/>
        <end position="102"/>
    </location>
</feature>